<organism evidence="1 2">
    <name type="scientific">Aspergillus coremiiformis</name>
    <dbReference type="NCBI Taxonomy" id="138285"/>
    <lineage>
        <taxon>Eukaryota</taxon>
        <taxon>Fungi</taxon>
        <taxon>Dikarya</taxon>
        <taxon>Ascomycota</taxon>
        <taxon>Pezizomycotina</taxon>
        <taxon>Eurotiomycetes</taxon>
        <taxon>Eurotiomycetidae</taxon>
        <taxon>Eurotiales</taxon>
        <taxon>Aspergillaceae</taxon>
        <taxon>Aspergillus</taxon>
        <taxon>Aspergillus subgen. Circumdati</taxon>
    </lineage>
</organism>
<reference evidence="2" key="1">
    <citation type="submission" date="2019-04" db="EMBL/GenBank/DDBJ databases">
        <title>Friends and foes A comparative genomics studyof 23 Aspergillus species from section Flavi.</title>
        <authorList>
            <consortium name="DOE Joint Genome Institute"/>
            <person name="Kjaerbolling I."/>
            <person name="Vesth T."/>
            <person name="Frisvad J.C."/>
            <person name="Nybo J.L."/>
            <person name="Theobald S."/>
            <person name="Kildgaard S."/>
            <person name="Isbrandt T."/>
            <person name="Kuo A."/>
            <person name="Sato A."/>
            <person name="Lyhne E.K."/>
            <person name="Kogle M.E."/>
            <person name="Wiebenga A."/>
            <person name="Kun R.S."/>
            <person name="Lubbers R.J."/>
            <person name="Makela M.R."/>
            <person name="Barry K."/>
            <person name="Chovatia M."/>
            <person name="Clum A."/>
            <person name="Daum C."/>
            <person name="Haridas S."/>
            <person name="He G."/>
            <person name="LaButti K."/>
            <person name="Lipzen A."/>
            <person name="Mondo S."/>
            <person name="Riley R."/>
            <person name="Salamov A."/>
            <person name="Simmons B.A."/>
            <person name="Magnuson J.K."/>
            <person name="Henrissat B."/>
            <person name="Mortensen U.H."/>
            <person name="Larsen T.O."/>
            <person name="Devries R.P."/>
            <person name="Grigoriev I.V."/>
            <person name="Machida M."/>
            <person name="Baker S.E."/>
            <person name="Andersen M.R."/>
        </authorList>
    </citation>
    <scope>NUCLEOTIDE SEQUENCE [LARGE SCALE GENOMIC DNA]</scope>
    <source>
        <strain evidence="2">CBS 553.77</strain>
    </source>
</reference>
<protein>
    <submittedName>
        <fullName evidence="1">Uncharacterized protein</fullName>
    </submittedName>
</protein>
<evidence type="ECO:0000313" key="1">
    <source>
        <dbReference type="EMBL" id="KAE8349233.1"/>
    </source>
</evidence>
<accession>A0A5N6YWC1</accession>
<gene>
    <name evidence="1" type="ORF">BDV28DRAFT_141633</name>
</gene>
<dbReference type="EMBL" id="ML739329">
    <property type="protein sequence ID" value="KAE8349233.1"/>
    <property type="molecule type" value="Genomic_DNA"/>
</dbReference>
<name>A0A5N6YWC1_9EURO</name>
<dbReference type="AlphaFoldDB" id="A0A5N6YWC1"/>
<proteinExistence type="predicted"/>
<keyword evidence="2" id="KW-1185">Reference proteome</keyword>
<sequence length="59" mass="7387">MSVECQRGERGMVERDQQETRQLLERYQESRGITMKKRYGSDWYNFRVRERRRKSWKDG</sequence>
<dbReference type="Proteomes" id="UP000327118">
    <property type="component" value="Unassembled WGS sequence"/>
</dbReference>
<evidence type="ECO:0000313" key="2">
    <source>
        <dbReference type="Proteomes" id="UP000327118"/>
    </source>
</evidence>